<dbReference type="InterPro" id="IPR001130">
    <property type="entry name" value="TatD-like"/>
</dbReference>
<evidence type="ECO:0000256" key="3">
    <source>
        <dbReference type="ARBA" id="ARBA00022723"/>
    </source>
</evidence>
<gene>
    <name evidence="5" type="ORF">L203_102187</name>
</gene>
<evidence type="ECO:0000313" key="5">
    <source>
        <dbReference type="EMBL" id="WVN87011.1"/>
    </source>
</evidence>
<dbReference type="SUPFAM" id="SSF51556">
    <property type="entry name" value="Metallo-dependent hydrolases"/>
    <property type="match status" value="1"/>
</dbReference>
<dbReference type="InterPro" id="IPR032466">
    <property type="entry name" value="Metal_Hydrolase"/>
</dbReference>
<reference evidence="5" key="3">
    <citation type="submission" date="2024-01" db="EMBL/GenBank/DDBJ databases">
        <authorList>
            <person name="Coelho M.A."/>
            <person name="David-Palma M."/>
            <person name="Shea T."/>
            <person name="Sun S."/>
            <person name="Cuomo C.A."/>
            <person name="Heitman J."/>
        </authorList>
    </citation>
    <scope>NUCLEOTIDE SEQUENCE</scope>
    <source>
        <strain evidence="5">CBS 7841</strain>
    </source>
</reference>
<dbReference type="GO" id="GO:0005829">
    <property type="term" value="C:cytosol"/>
    <property type="evidence" value="ECO:0007669"/>
    <property type="project" value="TreeGrafter"/>
</dbReference>
<dbReference type="CDD" id="cd01310">
    <property type="entry name" value="TatD_DNAse"/>
    <property type="match status" value="1"/>
</dbReference>
<accession>A0A1E3IRS7</accession>
<evidence type="ECO:0000256" key="4">
    <source>
        <dbReference type="ARBA" id="ARBA00022801"/>
    </source>
</evidence>
<keyword evidence="6" id="KW-1185">Reference proteome</keyword>
<sequence length="317" mass="35352">MRFADIATNLTDPMFRGAYHGRQKHESDLQAVVQRARDKGVERILITGTSLEESKEALQLAKKFDLYCTAGIHPTSTSEMDKHPKGAAAYLQELVDHIDQDLGEGGSKRIVSIGEVGLDYDRLYHSPKEAQLQHLPSLLKLSQKYRLPLFLHSRTSKSHEDLVRVMKEVGWSTEWSGGVVHSFTGTLEEMEEWIGLGLFIGVNGCSLKTSENLDVVKQIPLDRLLLETDAPWCGPTSTHASSAHLPDPESSLMVQKVSKPEKWKEGLGVKGRMEPAEIGVIAHIVAHIKEVTVESLAEQVWSNTTRLFWPQEAKSKI</sequence>
<dbReference type="GO" id="GO:0046872">
    <property type="term" value="F:metal ion binding"/>
    <property type="evidence" value="ECO:0007669"/>
    <property type="project" value="UniProtKB-KW"/>
</dbReference>
<protein>
    <submittedName>
        <fullName evidence="5">Uncharacterized protein</fullName>
    </submittedName>
</protein>
<dbReference type="RefSeq" id="XP_066067711.1">
    <property type="nucleotide sequence ID" value="XM_066211614.1"/>
</dbReference>
<dbReference type="PANTHER" id="PTHR10060:SF15">
    <property type="entry name" value="DEOXYRIBONUCLEASE TATDN1"/>
    <property type="match status" value="1"/>
</dbReference>
<comment type="similarity">
    <text evidence="1">Belongs to the metallo-dependent hydrolases superfamily. TatD-type hydrolase family.</text>
</comment>
<dbReference type="Proteomes" id="UP000094043">
    <property type="component" value="Chromosome 2"/>
</dbReference>
<evidence type="ECO:0000313" key="6">
    <source>
        <dbReference type="Proteomes" id="UP000094043"/>
    </source>
</evidence>
<reference evidence="5" key="1">
    <citation type="submission" date="2016-06" db="EMBL/GenBank/DDBJ databases">
        <authorList>
            <person name="Cuomo C."/>
            <person name="Litvintseva A."/>
            <person name="Heitman J."/>
            <person name="Chen Y."/>
            <person name="Sun S."/>
            <person name="Springer D."/>
            <person name="Dromer F."/>
            <person name="Young S."/>
            <person name="Zeng Q."/>
            <person name="Chapman S."/>
            <person name="Gujja S."/>
            <person name="Saif S."/>
            <person name="Birren B."/>
        </authorList>
    </citation>
    <scope>NUCLEOTIDE SEQUENCE</scope>
    <source>
        <strain evidence="5">CBS 7841</strain>
    </source>
</reference>
<evidence type="ECO:0000256" key="2">
    <source>
        <dbReference type="ARBA" id="ARBA00022722"/>
    </source>
</evidence>
<dbReference type="InterPro" id="IPR018228">
    <property type="entry name" value="DNase_TatD-rel_CS"/>
</dbReference>
<dbReference type="GeneID" id="91086399"/>
<dbReference type="KEGG" id="cdep:91086399"/>
<dbReference type="GO" id="GO:0008296">
    <property type="term" value="F:3'-5'-DNA exonuclease activity"/>
    <property type="evidence" value="ECO:0007669"/>
    <property type="project" value="TreeGrafter"/>
</dbReference>
<reference evidence="5" key="2">
    <citation type="journal article" date="2022" name="Elife">
        <title>Obligate sexual reproduction of a homothallic fungus closely related to the Cryptococcus pathogenic species complex.</title>
        <authorList>
            <person name="Passer A.R."/>
            <person name="Clancey S.A."/>
            <person name="Shea T."/>
            <person name="David-Palma M."/>
            <person name="Averette A.F."/>
            <person name="Boekhout T."/>
            <person name="Porcel B.M."/>
            <person name="Nowrousian M."/>
            <person name="Cuomo C.A."/>
            <person name="Sun S."/>
            <person name="Heitman J."/>
            <person name="Coelho M.A."/>
        </authorList>
    </citation>
    <scope>NUCLEOTIDE SEQUENCE</scope>
    <source>
        <strain evidence="5">CBS 7841</strain>
    </source>
</reference>
<dbReference type="Pfam" id="PF01026">
    <property type="entry name" value="TatD_DNase"/>
    <property type="match status" value="1"/>
</dbReference>
<dbReference type="VEuPathDB" id="FungiDB:L203_01442"/>
<dbReference type="AlphaFoldDB" id="A0A1E3IRS7"/>
<keyword evidence="2" id="KW-0540">Nuclease</keyword>
<keyword evidence="3" id="KW-0479">Metal-binding</keyword>
<dbReference type="PROSITE" id="PS01091">
    <property type="entry name" value="TATD_3"/>
    <property type="match status" value="1"/>
</dbReference>
<dbReference type="PIRSF" id="PIRSF005902">
    <property type="entry name" value="DNase_TatD"/>
    <property type="match status" value="1"/>
</dbReference>
<keyword evidence="4" id="KW-0378">Hydrolase</keyword>
<organism evidence="5 6">
    <name type="scientific">Cryptococcus depauperatus CBS 7841</name>
    <dbReference type="NCBI Taxonomy" id="1295531"/>
    <lineage>
        <taxon>Eukaryota</taxon>
        <taxon>Fungi</taxon>
        <taxon>Dikarya</taxon>
        <taxon>Basidiomycota</taxon>
        <taxon>Agaricomycotina</taxon>
        <taxon>Tremellomycetes</taxon>
        <taxon>Tremellales</taxon>
        <taxon>Cryptococcaceae</taxon>
        <taxon>Cryptococcus</taxon>
    </lineage>
</organism>
<dbReference type="OrthoDB" id="6079689at2759"/>
<evidence type="ECO:0000256" key="1">
    <source>
        <dbReference type="ARBA" id="ARBA00009275"/>
    </source>
</evidence>
<dbReference type="PANTHER" id="PTHR10060">
    <property type="entry name" value="TATD FAMILY DEOXYRIBONUCLEASE"/>
    <property type="match status" value="1"/>
</dbReference>
<dbReference type="EMBL" id="CP143785">
    <property type="protein sequence ID" value="WVN87011.1"/>
    <property type="molecule type" value="Genomic_DNA"/>
</dbReference>
<name>A0A1E3IRS7_9TREE</name>
<proteinExistence type="inferred from homology"/>
<dbReference type="InterPro" id="IPR050891">
    <property type="entry name" value="TatD-type_Hydrolase"/>
</dbReference>
<dbReference type="Gene3D" id="3.20.20.140">
    <property type="entry name" value="Metal-dependent hydrolases"/>
    <property type="match status" value="1"/>
</dbReference>